<feature type="transmembrane region" description="Helical" evidence="1">
    <location>
        <begin position="6"/>
        <end position="23"/>
    </location>
</feature>
<dbReference type="Pfam" id="PF11446">
    <property type="entry name" value="DUF2897"/>
    <property type="match status" value="1"/>
</dbReference>
<organism evidence="2 3">
    <name type="scientific">Denitrificimonas halotolerans</name>
    <dbReference type="NCBI Taxonomy" id="3098930"/>
    <lineage>
        <taxon>Bacteria</taxon>
        <taxon>Pseudomonadati</taxon>
        <taxon>Pseudomonadota</taxon>
        <taxon>Gammaproteobacteria</taxon>
        <taxon>Pseudomonadales</taxon>
        <taxon>Pseudomonadaceae</taxon>
        <taxon>Denitrificimonas</taxon>
    </lineage>
</organism>
<evidence type="ECO:0000256" key="1">
    <source>
        <dbReference type="SAM" id="Phobius"/>
    </source>
</evidence>
<name>A0ABU5GPF8_9GAMM</name>
<keyword evidence="1" id="KW-0812">Transmembrane</keyword>
<sequence length="59" mass="6784">MPWYIWLLIALVLGSILGSLLMLRSTANKMPIDADKLEIMRKRNAELEAQERAKEKADK</sequence>
<evidence type="ECO:0000313" key="2">
    <source>
        <dbReference type="EMBL" id="MDY7218856.1"/>
    </source>
</evidence>
<keyword evidence="1" id="KW-0472">Membrane</keyword>
<keyword evidence="3" id="KW-1185">Reference proteome</keyword>
<protein>
    <submittedName>
        <fullName evidence="2">DUF2897 family protein</fullName>
    </submittedName>
</protein>
<comment type="caution">
    <text evidence="2">The sequence shown here is derived from an EMBL/GenBank/DDBJ whole genome shotgun (WGS) entry which is preliminary data.</text>
</comment>
<reference evidence="2 3" key="1">
    <citation type="submission" date="2023-12" db="EMBL/GenBank/DDBJ databases">
        <title>Denitrificimonas halotolerans sp. nov.,a novel species isolated from landfill leachate.</title>
        <authorList>
            <person name="Wang S."/>
        </authorList>
    </citation>
    <scope>NUCLEOTIDE SEQUENCE [LARGE SCALE GENOMIC DNA]</scope>
    <source>
        <strain evidence="2 3">JX-1</strain>
    </source>
</reference>
<dbReference type="InterPro" id="IPR021550">
    <property type="entry name" value="DUF2897"/>
</dbReference>
<gene>
    <name evidence="2" type="ORF">TOI97_04635</name>
</gene>
<evidence type="ECO:0000313" key="3">
    <source>
        <dbReference type="Proteomes" id="UP001294570"/>
    </source>
</evidence>
<proteinExistence type="predicted"/>
<accession>A0ABU5GPF8</accession>
<dbReference type="Proteomes" id="UP001294570">
    <property type="component" value="Unassembled WGS sequence"/>
</dbReference>
<dbReference type="EMBL" id="JAXIVU010000004">
    <property type="protein sequence ID" value="MDY7218856.1"/>
    <property type="molecule type" value="Genomic_DNA"/>
</dbReference>
<dbReference type="RefSeq" id="WP_321552951.1">
    <property type="nucleotide sequence ID" value="NZ_JAXIVU010000004.1"/>
</dbReference>
<keyword evidence="1" id="KW-1133">Transmembrane helix</keyword>